<dbReference type="AlphaFoldDB" id="A0A7S3UFC5"/>
<feature type="region of interest" description="Disordered" evidence="1">
    <location>
        <begin position="1"/>
        <end position="60"/>
    </location>
</feature>
<name>A0A7S3UFC5_9CHLO</name>
<evidence type="ECO:0000256" key="1">
    <source>
        <dbReference type="SAM" id="MobiDB-lite"/>
    </source>
</evidence>
<reference evidence="2" key="1">
    <citation type="submission" date="2021-01" db="EMBL/GenBank/DDBJ databases">
        <authorList>
            <person name="Corre E."/>
            <person name="Pelletier E."/>
            <person name="Niang G."/>
            <person name="Scheremetjew M."/>
            <person name="Finn R."/>
            <person name="Kale V."/>
            <person name="Holt S."/>
            <person name="Cochrane G."/>
            <person name="Meng A."/>
            <person name="Brown T."/>
            <person name="Cohen L."/>
        </authorList>
    </citation>
    <scope>NUCLEOTIDE SEQUENCE</scope>
    <source>
        <strain evidence="2">CCMP1897</strain>
    </source>
</reference>
<feature type="compositionally biased region" description="Low complexity" evidence="1">
    <location>
        <begin position="150"/>
        <end position="171"/>
    </location>
</feature>
<dbReference type="EMBL" id="HBIS01007751">
    <property type="protein sequence ID" value="CAE0612874.1"/>
    <property type="molecule type" value="Transcribed_RNA"/>
</dbReference>
<feature type="region of interest" description="Disordered" evidence="1">
    <location>
        <begin position="143"/>
        <end position="171"/>
    </location>
</feature>
<accession>A0A7S3UFC5</accession>
<gene>
    <name evidence="2" type="ORF">PSAL00342_LOCUS6773</name>
</gene>
<sequence>MPRLSTRVKRTDGGSAAERPPEKKQNAKETAGTTQPAASDQKVFRWDDGELRPERPPPKPRVMLSRLEWENVVQYARVHGGCKHCTEGSCKLHGTGVPYNVRMEHCKELGIWDEEYEEKMTELRLYKKGYVRKPQWLDAWERSMKEESESVSNSGPGSASAASDLSLLSIE</sequence>
<protein>
    <submittedName>
        <fullName evidence="2">Uncharacterized protein</fullName>
    </submittedName>
</protein>
<proteinExistence type="predicted"/>
<evidence type="ECO:0000313" key="2">
    <source>
        <dbReference type="EMBL" id="CAE0612874.1"/>
    </source>
</evidence>
<feature type="compositionally biased region" description="Basic and acidic residues" evidence="1">
    <location>
        <begin position="42"/>
        <end position="57"/>
    </location>
</feature>
<organism evidence="2">
    <name type="scientific">Picocystis salinarum</name>
    <dbReference type="NCBI Taxonomy" id="88271"/>
    <lineage>
        <taxon>Eukaryota</taxon>
        <taxon>Viridiplantae</taxon>
        <taxon>Chlorophyta</taxon>
        <taxon>Picocystophyceae</taxon>
        <taxon>Picocystales</taxon>
        <taxon>Picocystaceae</taxon>
        <taxon>Picocystis</taxon>
    </lineage>
</organism>